<name>A0A0W8FQR3_9ZZZZ</name>
<dbReference type="EMBL" id="LNQE01000920">
    <property type="protein sequence ID" value="KUG23105.1"/>
    <property type="molecule type" value="Genomic_DNA"/>
</dbReference>
<protein>
    <submittedName>
        <fullName evidence="1">Uncharacterized protein</fullName>
    </submittedName>
</protein>
<evidence type="ECO:0000313" key="1">
    <source>
        <dbReference type="EMBL" id="KUG23105.1"/>
    </source>
</evidence>
<gene>
    <name evidence="1" type="ORF">ASZ90_007099</name>
</gene>
<dbReference type="AlphaFoldDB" id="A0A0W8FQR3"/>
<reference evidence="1" key="1">
    <citation type="journal article" date="2015" name="Proc. Natl. Acad. Sci. U.S.A.">
        <title>Networks of energetic and metabolic interactions define dynamics in microbial communities.</title>
        <authorList>
            <person name="Embree M."/>
            <person name="Liu J.K."/>
            <person name="Al-Bassam M.M."/>
            <person name="Zengler K."/>
        </authorList>
    </citation>
    <scope>NUCLEOTIDE SEQUENCE</scope>
</reference>
<accession>A0A0W8FQR3</accession>
<comment type="caution">
    <text evidence="1">The sequence shown here is derived from an EMBL/GenBank/DDBJ whole genome shotgun (WGS) entry which is preliminary data.</text>
</comment>
<sequence>MFDDQGNKGDGSRHVQSLEGFPVQVVEIPQDRRRFEKVRYGYGRVNGDQIIPMS</sequence>
<organism evidence="1">
    <name type="scientific">hydrocarbon metagenome</name>
    <dbReference type="NCBI Taxonomy" id="938273"/>
    <lineage>
        <taxon>unclassified sequences</taxon>
        <taxon>metagenomes</taxon>
        <taxon>ecological metagenomes</taxon>
    </lineage>
</organism>
<proteinExistence type="predicted"/>